<organism evidence="1 2">
    <name type="scientific">Acorus calamus</name>
    <name type="common">Sweet flag</name>
    <dbReference type="NCBI Taxonomy" id="4465"/>
    <lineage>
        <taxon>Eukaryota</taxon>
        <taxon>Viridiplantae</taxon>
        <taxon>Streptophyta</taxon>
        <taxon>Embryophyta</taxon>
        <taxon>Tracheophyta</taxon>
        <taxon>Spermatophyta</taxon>
        <taxon>Magnoliopsida</taxon>
        <taxon>Liliopsida</taxon>
        <taxon>Acoraceae</taxon>
        <taxon>Acorus</taxon>
    </lineage>
</organism>
<dbReference type="AlphaFoldDB" id="A0AAV9E5E3"/>
<protein>
    <submittedName>
        <fullName evidence="1">Uncharacterized protein</fullName>
    </submittedName>
</protein>
<reference evidence="1" key="1">
    <citation type="journal article" date="2023" name="Nat. Commun.">
        <title>Diploid and tetraploid genomes of Acorus and the evolution of monocots.</title>
        <authorList>
            <person name="Ma L."/>
            <person name="Liu K.W."/>
            <person name="Li Z."/>
            <person name="Hsiao Y.Y."/>
            <person name="Qi Y."/>
            <person name="Fu T."/>
            <person name="Tang G.D."/>
            <person name="Zhang D."/>
            <person name="Sun W.H."/>
            <person name="Liu D.K."/>
            <person name="Li Y."/>
            <person name="Chen G.Z."/>
            <person name="Liu X.D."/>
            <person name="Liao X.Y."/>
            <person name="Jiang Y.T."/>
            <person name="Yu X."/>
            <person name="Hao Y."/>
            <person name="Huang J."/>
            <person name="Zhao X.W."/>
            <person name="Ke S."/>
            <person name="Chen Y.Y."/>
            <person name="Wu W.L."/>
            <person name="Hsu J.L."/>
            <person name="Lin Y.F."/>
            <person name="Huang M.D."/>
            <person name="Li C.Y."/>
            <person name="Huang L."/>
            <person name="Wang Z.W."/>
            <person name="Zhao X."/>
            <person name="Zhong W.Y."/>
            <person name="Peng D.H."/>
            <person name="Ahmad S."/>
            <person name="Lan S."/>
            <person name="Zhang J.S."/>
            <person name="Tsai W.C."/>
            <person name="Van de Peer Y."/>
            <person name="Liu Z.J."/>
        </authorList>
    </citation>
    <scope>NUCLEOTIDE SEQUENCE</scope>
    <source>
        <strain evidence="1">CP</strain>
    </source>
</reference>
<dbReference type="EMBL" id="JAUJYO010000009">
    <property type="protein sequence ID" value="KAK1308946.1"/>
    <property type="molecule type" value="Genomic_DNA"/>
</dbReference>
<reference evidence="1" key="2">
    <citation type="submission" date="2023-06" db="EMBL/GenBank/DDBJ databases">
        <authorList>
            <person name="Ma L."/>
            <person name="Liu K.-W."/>
            <person name="Li Z."/>
            <person name="Hsiao Y.-Y."/>
            <person name="Qi Y."/>
            <person name="Fu T."/>
            <person name="Tang G."/>
            <person name="Zhang D."/>
            <person name="Sun W.-H."/>
            <person name="Liu D.-K."/>
            <person name="Li Y."/>
            <person name="Chen G.-Z."/>
            <person name="Liu X.-D."/>
            <person name="Liao X.-Y."/>
            <person name="Jiang Y.-T."/>
            <person name="Yu X."/>
            <person name="Hao Y."/>
            <person name="Huang J."/>
            <person name="Zhao X.-W."/>
            <person name="Ke S."/>
            <person name="Chen Y.-Y."/>
            <person name="Wu W.-L."/>
            <person name="Hsu J.-L."/>
            <person name="Lin Y.-F."/>
            <person name="Huang M.-D."/>
            <person name="Li C.-Y."/>
            <person name="Huang L."/>
            <person name="Wang Z.-W."/>
            <person name="Zhao X."/>
            <person name="Zhong W.-Y."/>
            <person name="Peng D.-H."/>
            <person name="Ahmad S."/>
            <person name="Lan S."/>
            <person name="Zhang J.-S."/>
            <person name="Tsai W.-C."/>
            <person name="Van De Peer Y."/>
            <person name="Liu Z.-J."/>
        </authorList>
    </citation>
    <scope>NUCLEOTIDE SEQUENCE</scope>
    <source>
        <strain evidence="1">CP</strain>
        <tissue evidence="1">Leaves</tissue>
    </source>
</reference>
<accession>A0AAV9E5E3</accession>
<evidence type="ECO:0000313" key="2">
    <source>
        <dbReference type="Proteomes" id="UP001180020"/>
    </source>
</evidence>
<keyword evidence="2" id="KW-1185">Reference proteome</keyword>
<gene>
    <name evidence="1" type="ORF">QJS10_CPA09g01063</name>
</gene>
<proteinExistence type="predicted"/>
<dbReference type="Proteomes" id="UP001180020">
    <property type="component" value="Unassembled WGS sequence"/>
</dbReference>
<name>A0AAV9E5E3_ACOCL</name>
<evidence type="ECO:0000313" key="1">
    <source>
        <dbReference type="EMBL" id="KAK1308946.1"/>
    </source>
</evidence>
<comment type="caution">
    <text evidence="1">The sequence shown here is derived from an EMBL/GenBank/DDBJ whole genome shotgun (WGS) entry which is preliminary data.</text>
</comment>
<sequence>MDKEGLHCFPAVDNNNEAEEIYEADDMQEMLNDLNEMYHGMHEIPQVAEPMGEDEGPEDGT</sequence>